<keyword evidence="4" id="KW-1185">Reference proteome</keyword>
<proteinExistence type="predicted"/>
<evidence type="ECO:0000256" key="1">
    <source>
        <dbReference type="SAM" id="MobiDB-lite"/>
    </source>
</evidence>
<dbReference type="Proteomes" id="UP000092444">
    <property type="component" value="Unassembled WGS sequence"/>
</dbReference>
<evidence type="ECO:0000313" key="3">
    <source>
        <dbReference type="EnsemblMetazoa" id="GMOY010835-PA"/>
    </source>
</evidence>
<dbReference type="VEuPathDB" id="VectorBase:GMOY010835"/>
<dbReference type="Pfam" id="PF02171">
    <property type="entry name" value="Piwi"/>
    <property type="match status" value="1"/>
</dbReference>
<evidence type="ECO:0000313" key="4">
    <source>
        <dbReference type="Proteomes" id="UP000092444"/>
    </source>
</evidence>
<accession>A0A1B0GC04</accession>
<dbReference type="EnsemblMetazoa" id="GMOY010835-RA">
    <property type="protein sequence ID" value="GMOY010835-PA"/>
    <property type="gene ID" value="GMOY010835"/>
</dbReference>
<evidence type="ECO:0000259" key="2">
    <source>
        <dbReference type="PROSITE" id="PS50822"/>
    </source>
</evidence>
<name>A0A1B0GC04_GLOMM</name>
<dbReference type="PhylomeDB" id="A0A1B0GC04"/>
<dbReference type="InterPro" id="IPR003165">
    <property type="entry name" value="Piwi"/>
</dbReference>
<dbReference type="AlphaFoldDB" id="A0A1B0GC04"/>
<feature type="region of interest" description="Disordered" evidence="1">
    <location>
        <begin position="1"/>
        <end position="20"/>
    </location>
</feature>
<dbReference type="EMBL" id="CCAG010018956">
    <property type="status" value="NOT_ANNOTATED_CDS"/>
    <property type="molecule type" value="Genomic_DNA"/>
</dbReference>
<sequence>MHAENEREEPLDPVQGTAKPTRYNVIEDDANFNIDLLQKLSYNLCHMFPPCNGAVSYPARAYLAQLVAFRGRSK</sequence>
<dbReference type="GO" id="GO:0003676">
    <property type="term" value="F:nucleic acid binding"/>
    <property type="evidence" value="ECO:0007669"/>
    <property type="project" value="InterPro"/>
</dbReference>
<dbReference type="InterPro" id="IPR012337">
    <property type="entry name" value="RNaseH-like_sf"/>
</dbReference>
<dbReference type="PANTHER" id="PTHR22891">
    <property type="entry name" value="EUKARYOTIC TRANSLATION INITIATION FACTOR 2C"/>
    <property type="match status" value="1"/>
</dbReference>
<reference evidence="3" key="1">
    <citation type="submission" date="2020-05" db="UniProtKB">
        <authorList>
            <consortium name="EnsemblMetazoa"/>
        </authorList>
    </citation>
    <scope>IDENTIFICATION</scope>
    <source>
        <strain evidence="3">Yale</strain>
    </source>
</reference>
<dbReference type="STRING" id="37546.A0A1B0GC04"/>
<dbReference type="PROSITE" id="PS50822">
    <property type="entry name" value="PIWI"/>
    <property type="match status" value="1"/>
</dbReference>
<dbReference type="EMBL" id="CCAG010018957">
    <property type="status" value="NOT_ANNOTATED_CDS"/>
    <property type="molecule type" value="Genomic_DNA"/>
</dbReference>
<dbReference type="Gene3D" id="3.30.420.10">
    <property type="entry name" value="Ribonuclease H-like superfamily/Ribonuclease H"/>
    <property type="match status" value="1"/>
</dbReference>
<organism evidence="3 4">
    <name type="scientific">Glossina morsitans morsitans</name>
    <name type="common">Savannah tsetse fly</name>
    <dbReference type="NCBI Taxonomy" id="37546"/>
    <lineage>
        <taxon>Eukaryota</taxon>
        <taxon>Metazoa</taxon>
        <taxon>Ecdysozoa</taxon>
        <taxon>Arthropoda</taxon>
        <taxon>Hexapoda</taxon>
        <taxon>Insecta</taxon>
        <taxon>Pterygota</taxon>
        <taxon>Neoptera</taxon>
        <taxon>Endopterygota</taxon>
        <taxon>Diptera</taxon>
        <taxon>Brachycera</taxon>
        <taxon>Muscomorpha</taxon>
        <taxon>Hippoboscoidea</taxon>
        <taxon>Glossinidae</taxon>
        <taxon>Glossina</taxon>
    </lineage>
</organism>
<feature type="domain" description="Piwi" evidence="2">
    <location>
        <begin position="1"/>
        <end position="74"/>
    </location>
</feature>
<dbReference type="InterPro" id="IPR036397">
    <property type="entry name" value="RNaseH_sf"/>
</dbReference>
<protein>
    <recommendedName>
        <fullName evidence="2">Piwi domain-containing protein</fullName>
    </recommendedName>
</protein>
<feature type="compositionally biased region" description="Basic and acidic residues" evidence="1">
    <location>
        <begin position="1"/>
        <end position="10"/>
    </location>
</feature>
<dbReference type="SUPFAM" id="SSF53098">
    <property type="entry name" value="Ribonuclease H-like"/>
    <property type="match status" value="1"/>
</dbReference>